<dbReference type="InterPro" id="IPR033132">
    <property type="entry name" value="GH_1_N_CS"/>
</dbReference>
<dbReference type="GO" id="GO:0008422">
    <property type="term" value="F:beta-glucosidase activity"/>
    <property type="evidence" value="ECO:0007669"/>
    <property type="project" value="UniProtKB-ARBA"/>
</dbReference>
<feature type="signal peptide" evidence="4">
    <location>
        <begin position="1"/>
        <end position="21"/>
    </location>
</feature>
<accession>A0A4V6D3X2</accession>
<keyword evidence="4" id="KW-0732">Signal</keyword>
<evidence type="ECO:0000313" key="6">
    <source>
        <dbReference type="Proteomes" id="UP000298652"/>
    </source>
</evidence>
<gene>
    <name evidence="5" type="ORF">SEVIR_9G124200v2</name>
</gene>
<dbReference type="EMBL" id="CM016560">
    <property type="protein sequence ID" value="TKV91845.1"/>
    <property type="molecule type" value="Genomic_DNA"/>
</dbReference>
<dbReference type="Proteomes" id="UP000298652">
    <property type="component" value="Chromosome 9"/>
</dbReference>
<feature type="compositionally biased region" description="Basic residues" evidence="3">
    <location>
        <begin position="157"/>
        <end position="166"/>
    </location>
</feature>
<dbReference type="Pfam" id="PF00232">
    <property type="entry name" value="Glyco_hydro_1"/>
    <property type="match status" value="1"/>
</dbReference>
<dbReference type="Gene3D" id="3.20.20.80">
    <property type="entry name" value="Glycosidases"/>
    <property type="match status" value="1"/>
</dbReference>
<sequence length="271" mass="28945">MAARWASCAALLALLVACGRGGGARARAAAGGANWLGGLSRAAFPKGFVFGTATSAYQVEGAALTNGRGPSVWDAFAHTPGGQYPHMEGSGKRKVFRPRQRLSRPGCFTRQGRSLNARFVTRTATFSSRPRSRNAPSPAAPTRTLPSLHMRADGRGAPRRNPKAYHPHPPTHPPQPDRRREPGAIPGGNASSSIERTWQRRHQPRKARTGADRRGPTRARGVITGTGCVEPTHAGYRQDSGARARTGTARSPSPSVIIPEMPRSTTTTDTH</sequence>
<proteinExistence type="inferred from homology"/>
<feature type="region of interest" description="Disordered" evidence="3">
    <location>
        <begin position="122"/>
        <end position="271"/>
    </location>
</feature>
<comment type="similarity">
    <text evidence="1">Belongs to the glycosyl hydrolase 1 family.</text>
</comment>
<dbReference type="Gramene" id="TKV91845">
    <property type="protein sequence ID" value="TKV91845"/>
    <property type="gene ID" value="SEVIR_9G124200v2"/>
</dbReference>
<feature type="chain" id="PRO_5020474581" description="4-hydroxy-7-methoxy-3-oxo-3,4-dihydro-2H-1,4-benzoxazin-2-yl glucosidebeta-D-glucosidase" evidence="4">
    <location>
        <begin position="22"/>
        <end position="271"/>
    </location>
</feature>
<dbReference type="GO" id="GO:0005975">
    <property type="term" value="P:carbohydrate metabolic process"/>
    <property type="evidence" value="ECO:0007669"/>
    <property type="project" value="InterPro"/>
</dbReference>
<evidence type="ECO:0000256" key="3">
    <source>
        <dbReference type="SAM" id="MobiDB-lite"/>
    </source>
</evidence>
<evidence type="ECO:0000256" key="2">
    <source>
        <dbReference type="ARBA" id="ARBA00022801"/>
    </source>
</evidence>
<dbReference type="PROSITE" id="PS51257">
    <property type="entry name" value="PROKAR_LIPOPROTEIN"/>
    <property type="match status" value="1"/>
</dbReference>
<evidence type="ECO:0000256" key="4">
    <source>
        <dbReference type="SAM" id="SignalP"/>
    </source>
</evidence>
<organism evidence="5 6">
    <name type="scientific">Setaria viridis</name>
    <name type="common">Green bristlegrass</name>
    <name type="synonym">Setaria italica subsp. viridis</name>
    <dbReference type="NCBI Taxonomy" id="4556"/>
    <lineage>
        <taxon>Eukaryota</taxon>
        <taxon>Viridiplantae</taxon>
        <taxon>Streptophyta</taxon>
        <taxon>Embryophyta</taxon>
        <taxon>Tracheophyta</taxon>
        <taxon>Spermatophyta</taxon>
        <taxon>Magnoliopsida</taxon>
        <taxon>Liliopsida</taxon>
        <taxon>Poales</taxon>
        <taxon>Poaceae</taxon>
        <taxon>PACMAD clade</taxon>
        <taxon>Panicoideae</taxon>
        <taxon>Panicodae</taxon>
        <taxon>Paniceae</taxon>
        <taxon>Cenchrinae</taxon>
        <taxon>Setaria</taxon>
    </lineage>
</organism>
<dbReference type="PROSITE" id="PS00653">
    <property type="entry name" value="GLYCOSYL_HYDROL_F1_2"/>
    <property type="match status" value="1"/>
</dbReference>
<keyword evidence="2" id="KW-0378">Hydrolase</keyword>
<feature type="compositionally biased region" description="Low complexity" evidence="3">
    <location>
        <begin position="127"/>
        <end position="144"/>
    </location>
</feature>
<dbReference type="InterPro" id="IPR001360">
    <property type="entry name" value="Glyco_hydro_1"/>
</dbReference>
<dbReference type="SUPFAM" id="SSF51445">
    <property type="entry name" value="(Trans)glycosidases"/>
    <property type="match status" value="1"/>
</dbReference>
<dbReference type="AlphaFoldDB" id="A0A4V6D3X2"/>
<feature type="compositionally biased region" description="Basic residues" evidence="3">
    <location>
        <begin position="199"/>
        <end position="208"/>
    </location>
</feature>
<keyword evidence="6" id="KW-1185">Reference proteome</keyword>
<evidence type="ECO:0000313" key="5">
    <source>
        <dbReference type="EMBL" id="TKV91845.1"/>
    </source>
</evidence>
<name>A0A4V6D3X2_SETVI</name>
<protein>
    <recommendedName>
        <fullName evidence="7">4-hydroxy-7-methoxy-3-oxo-3,4-dihydro-2H-1,4-benzoxazin-2-yl glucosidebeta-D-glucosidase</fullName>
    </recommendedName>
</protein>
<dbReference type="InterPro" id="IPR017853">
    <property type="entry name" value="GH"/>
</dbReference>
<evidence type="ECO:0008006" key="7">
    <source>
        <dbReference type="Google" id="ProtNLM"/>
    </source>
</evidence>
<reference evidence="5" key="1">
    <citation type="submission" date="2019-03" db="EMBL/GenBank/DDBJ databases">
        <title>WGS assembly of Setaria viridis.</title>
        <authorList>
            <person name="Huang P."/>
            <person name="Jenkins J."/>
            <person name="Grimwood J."/>
            <person name="Barry K."/>
            <person name="Healey A."/>
            <person name="Mamidi S."/>
            <person name="Sreedasyam A."/>
            <person name="Shu S."/>
            <person name="Feldman M."/>
            <person name="Wu J."/>
            <person name="Yu Y."/>
            <person name="Chen C."/>
            <person name="Johnson J."/>
            <person name="Rokhsar D."/>
            <person name="Baxter I."/>
            <person name="Schmutz J."/>
            <person name="Brutnell T."/>
            <person name="Kellogg E."/>
        </authorList>
    </citation>
    <scope>NUCLEOTIDE SEQUENCE [LARGE SCALE GENOMIC DNA]</scope>
</reference>
<evidence type="ECO:0000256" key="1">
    <source>
        <dbReference type="ARBA" id="ARBA00010838"/>
    </source>
</evidence>